<dbReference type="EMBL" id="QRBA01000011">
    <property type="protein sequence ID" value="RDS89245.1"/>
    <property type="molecule type" value="Genomic_DNA"/>
</dbReference>
<evidence type="ECO:0000313" key="1">
    <source>
        <dbReference type="EMBL" id="RDS89245.1"/>
    </source>
</evidence>
<reference evidence="1 2" key="1">
    <citation type="submission" date="2018-07" db="EMBL/GenBank/DDBJ databases">
        <title>Draft Genome Sequence of Pseudomonas fluorescens AHK-1 associated with canker disease of kiwifruit.</title>
        <authorList>
            <person name="Wu Z."/>
        </authorList>
    </citation>
    <scope>NUCLEOTIDE SEQUENCE [LARGE SCALE GENOMIC DNA]</scope>
    <source>
        <strain evidence="1 2">AHK-1</strain>
    </source>
</reference>
<dbReference type="RefSeq" id="WP_115487619.1">
    <property type="nucleotide sequence ID" value="NZ_QRBA01000011.1"/>
</dbReference>
<accession>A0A7Z6MUI8</accession>
<dbReference type="AlphaFoldDB" id="A0A7Z6MUI8"/>
<comment type="caution">
    <text evidence="1">The sequence shown here is derived from an EMBL/GenBank/DDBJ whole genome shotgun (WGS) entry which is preliminary data.</text>
</comment>
<proteinExistence type="predicted"/>
<sequence length="187" mass="21597">MNLKFNSPVEKAALDFAYILMVKSATYPVYINTNNTHMEPDGSLLFRSLNIETLESENLYHSMMHYECLGKLDFFNIGEVLTEKAQKKMIQLCQKRSCLPHSFTFVELMAQIDVFSSVEENTAKDEAEFVKHNLEINFSECFQTDECRFIAYNTSYDRELTSGYKMVEEGFQRLAFDLTLLVGVAKD</sequence>
<gene>
    <name evidence="1" type="ORF">DL347_19550</name>
</gene>
<name>A0A7Z6MUI8_PSEFL</name>
<organism evidence="1 2">
    <name type="scientific">Pseudomonas fluorescens</name>
    <dbReference type="NCBI Taxonomy" id="294"/>
    <lineage>
        <taxon>Bacteria</taxon>
        <taxon>Pseudomonadati</taxon>
        <taxon>Pseudomonadota</taxon>
        <taxon>Gammaproteobacteria</taxon>
        <taxon>Pseudomonadales</taxon>
        <taxon>Pseudomonadaceae</taxon>
        <taxon>Pseudomonas</taxon>
    </lineage>
</organism>
<evidence type="ECO:0000313" key="2">
    <source>
        <dbReference type="Proteomes" id="UP000255541"/>
    </source>
</evidence>
<dbReference type="Proteomes" id="UP000255541">
    <property type="component" value="Unassembled WGS sequence"/>
</dbReference>
<protein>
    <submittedName>
        <fullName evidence="1">Uncharacterized protein</fullName>
    </submittedName>
</protein>